<dbReference type="SUPFAM" id="SSF81383">
    <property type="entry name" value="F-box domain"/>
    <property type="match status" value="1"/>
</dbReference>
<gene>
    <name evidence="2" type="ORF">PHISCL_07217</name>
</gene>
<dbReference type="PROSITE" id="PS50181">
    <property type="entry name" value="FBOX"/>
    <property type="match status" value="1"/>
</dbReference>
<accession>A0A3A2ZBZ6</accession>
<evidence type="ECO:0000313" key="3">
    <source>
        <dbReference type="Proteomes" id="UP000266188"/>
    </source>
</evidence>
<dbReference type="EMBL" id="MVGC01000306">
    <property type="protein sequence ID" value="RJE20456.1"/>
    <property type="molecule type" value="Genomic_DNA"/>
</dbReference>
<dbReference type="Proteomes" id="UP000266188">
    <property type="component" value="Unassembled WGS sequence"/>
</dbReference>
<proteinExistence type="predicted"/>
<evidence type="ECO:0000259" key="1">
    <source>
        <dbReference type="PROSITE" id="PS50181"/>
    </source>
</evidence>
<evidence type="ECO:0000313" key="2">
    <source>
        <dbReference type="EMBL" id="RJE20456.1"/>
    </source>
</evidence>
<protein>
    <recommendedName>
        <fullName evidence="1">F-box domain-containing protein</fullName>
    </recommendedName>
</protein>
<keyword evidence="3" id="KW-1185">Reference proteome</keyword>
<reference evidence="3" key="1">
    <citation type="submission" date="2017-02" db="EMBL/GenBank/DDBJ databases">
        <authorList>
            <person name="Tafer H."/>
            <person name="Lopandic K."/>
        </authorList>
    </citation>
    <scope>NUCLEOTIDE SEQUENCE [LARGE SCALE GENOMIC DNA]</scope>
    <source>
        <strain evidence="3">CBS 366.77</strain>
    </source>
</reference>
<dbReference type="InterPro" id="IPR001810">
    <property type="entry name" value="F-box_dom"/>
</dbReference>
<comment type="caution">
    <text evidence="2">The sequence shown here is derived from an EMBL/GenBank/DDBJ whole genome shotgun (WGS) entry which is preliminary data.</text>
</comment>
<dbReference type="InterPro" id="IPR036047">
    <property type="entry name" value="F-box-like_dom_sf"/>
</dbReference>
<organism evidence="2 3">
    <name type="scientific">Aspergillus sclerotialis</name>
    <dbReference type="NCBI Taxonomy" id="2070753"/>
    <lineage>
        <taxon>Eukaryota</taxon>
        <taxon>Fungi</taxon>
        <taxon>Dikarya</taxon>
        <taxon>Ascomycota</taxon>
        <taxon>Pezizomycotina</taxon>
        <taxon>Eurotiomycetes</taxon>
        <taxon>Eurotiomycetidae</taxon>
        <taxon>Eurotiales</taxon>
        <taxon>Aspergillaceae</taxon>
        <taxon>Aspergillus</taxon>
        <taxon>Aspergillus subgen. Polypaecilum</taxon>
    </lineage>
</organism>
<dbReference type="AlphaFoldDB" id="A0A3A2ZBZ6"/>
<sequence>MASHLQQLPLELFYTILGFLDFKSIEKLSLASRTIRKGCIPSLFECVSSTFSAESFGSLIELVSSPSIARHVKTLKYNPTANLHPATYCKKQLTTLYAPDLYVDEQGFGHWRDHKGHEMRYSDVMELIKRTAQDQKDIIENPTDSAMLTMALQKLPSLSKFVLHFDWCSFDPSRKLNSVVYHNWGDEDDDICYYQHHLIIYLQALGLSQSSNSRVTDLRVTKNNLDLDLRERQIIILQKAFAKIEALTLDSSDPIFKYLVEERVNMPVLKELVIMSRYERIRVDELVQFCQRNVRHLEFLHVKCRLHGDEVECRRRYLPLPILQKLWDIGHCCVLQEAKLNDGLYENNAKLEALLLRKIAYEDIESAFKR</sequence>
<name>A0A3A2ZBZ6_9EURO</name>
<feature type="domain" description="F-box" evidence="1">
    <location>
        <begin position="2"/>
        <end position="54"/>
    </location>
</feature>